<protein>
    <submittedName>
        <fullName evidence="2">SnoaL-like polyketide cyclase</fullName>
    </submittedName>
</protein>
<feature type="region of interest" description="Disordered" evidence="1">
    <location>
        <begin position="121"/>
        <end position="159"/>
    </location>
</feature>
<gene>
    <name evidence="2" type="ORF">QIS74_09687</name>
</gene>
<dbReference type="GO" id="GO:0030638">
    <property type="term" value="P:polyketide metabolic process"/>
    <property type="evidence" value="ECO:0007669"/>
    <property type="project" value="InterPro"/>
</dbReference>
<organism evidence="2 3">
    <name type="scientific">Colletotrichum tabaci</name>
    <dbReference type="NCBI Taxonomy" id="1209068"/>
    <lineage>
        <taxon>Eukaryota</taxon>
        <taxon>Fungi</taxon>
        <taxon>Dikarya</taxon>
        <taxon>Ascomycota</taxon>
        <taxon>Pezizomycotina</taxon>
        <taxon>Sordariomycetes</taxon>
        <taxon>Hypocreomycetidae</taxon>
        <taxon>Glomerellales</taxon>
        <taxon>Glomerellaceae</taxon>
        <taxon>Colletotrichum</taxon>
        <taxon>Colletotrichum destructivum species complex</taxon>
    </lineage>
</organism>
<reference evidence="2 3" key="1">
    <citation type="submission" date="2023-04" db="EMBL/GenBank/DDBJ databases">
        <title>Colletotrichum tabacum stain YC1 causing leaf anthracnose on Nicotiana tabacum(L.) cv.</title>
        <authorList>
            <person name="Ji Z."/>
            <person name="Wang M."/>
            <person name="Zhang J."/>
            <person name="Wang N."/>
            <person name="Zhou Z."/>
        </authorList>
    </citation>
    <scope>NUCLEOTIDE SEQUENCE [LARGE SCALE GENOMIC DNA]</scope>
    <source>
        <strain evidence="2 3">YC1</strain>
    </source>
</reference>
<proteinExistence type="predicted"/>
<comment type="caution">
    <text evidence="2">The sequence shown here is derived from an EMBL/GenBank/DDBJ whole genome shotgun (WGS) entry which is preliminary data.</text>
</comment>
<dbReference type="Pfam" id="PF07366">
    <property type="entry name" value="SnoaL"/>
    <property type="match status" value="1"/>
</dbReference>
<name>A0AAV9T4U0_9PEZI</name>
<dbReference type="Gene3D" id="3.10.450.50">
    <property type="match status" value="1"/>
</dbReference>
<accession>A0AAV9T4U0</accession>
<dbReference type="AlphaFoldDB" id="A0AAV9T4U0"/>
<evidence type="ECO:0000313" key="2">
    <source>
        <dbReference type="EMBL" id="KAK6213685.1"/>
    </source>
</evidence>
<dbReference type="InterPro" id="IPR032710">
    <property type="entry name" value="NTF2-like_dom_sf"/>
</dbReference>
<dbReference type="InterPro" id="IPR009959">
    <property type="entry name" value="Cyclase_SnoaL-like"/>
</dbReference>
<evidence type="ECO:0000256" key="1">
    <source>
        <dbReference type="SAM" id="MobiDB-lite"/>
    </source>
</evidence>
<sequence>MASSDGRYETVFRKIIHDQNAQRWRELETSLQPTVVVDGCPVPKGRFRGYLLGDHAGDEGEREVRIDAILVDTNTHSIAARLINRVTLGDSSEPFEYQEIVFAKFTDNLLSSWQTLRDEDGFRNREPSVASTPSSPPSPSSPSSPSSSDANQLPPSKTPAELDLFYRGYIKTINEKTMTQEFDRFCRPKLQHNGRELTIAEYIPLISDSQDAIEGLHFGIQEVFTDAITQQIGARLEFTGTPVKEWGGAKPNGESVVFHEHVMYQLEHGRISRVWSTIELDVYRSQMGTAAP</sequence>
<dbReference type="EMBL" id="JASAOK010000044">
    <property type="protein sequence ID" value="KAK6213685.1"/>
    <property type="molecule type" value="Genomic_DNA"/>
</dbReference>
<dbReference type="Proteomes" id="UP001327957">
    <property type="component" value="Unassembled WGS sequence"/>
</dbReference>
<dbReference type="SUPFAM" id="SSF54427">
    <property type="entry name" value="NTF2-like"/>
    <property type="match status" value="1"/>
</dbReference>
<keyword evidence="3" id="KW-1185">Reference proteome</keyword>
<evidence type="ECO:0000313" key="3">
    <source>
        <dbReference type="Proteomes" id="UP001327957"/>
    </source>
</evidence>